<keyword evidence="3" id="KW-1185">Reference proteome</keyword>
<gene>
    <name evidence="2" type="ORF">Glove_117g539</name>
</gene>
<proteinExistence type="predicted"/>
<name>A0A397J8W9_9GLOM</name>
<accession>A0A397J8W9</accession>
<dbReference type="Proteomes" id="UP000266861">
    <property type="component" value="Unassembled WGS sequence"/>
</dbReference>
<keyword evidence="1" id="KW-1133">Transmembrane helix</keyword>
<dbReference type="EMBL" id="PQFF01000109">
    <property type="protein sequence ID" value="RHZ81624.1"/>
    <property type="molecule type" value="Genomic_DNA"/>
</dbReference>
<reference evidence="2 3" key="1">
    <citation type="submission" date="2018-08" db="EMBL/GenBank/DDBJ databases">
        <title>Genome and evolution of the arbuscular mycorrhizal fungus Diversispora epigaea (formerly Glomus versiforme) and its bacterial endosymbionts.</title>
        <authorList>
            <person name="Sun X."/>
            <person name="Fei Z."/>
            <person name="Harrison M."/>
        </authorList>
    </citation>
    <scope>NUCLEOTIDE SEQUENCE [LARGE SCALE GENOMIC DNA]</scope>
    <source>
        <strain evidence="2 3">IT104</strain>
    </source>
</reference>
<evidence type="ECO:0000256" key="1">
    <source>
        <dbReference type="SAM" id="Phobius"/>
    </source>
</evidence>
<organism evidence="2 3">
    <name type="scientific">Diversispora epigaea</name>
    <dbReference type="NCBI Taxonomy" id="1348612"/>
    <lineage>
        <taxon>Eukaryota</taxon>
        <taxon>Fungi</taxon>
        <taxon>Fungi incertae sedis</taxon>
        <taxon>Mucoromycota</taxon>
        <taxon>Glomeromycotina</taxon>
        <taxon>Glomeromycetes</taxon>
        <taxon>Diversisporales</taxon>
        <taxon>Diversisporaceae</taxon>
        <taxon>Diversispora</taxon>
    </lineage>
</organism>
<keyword evidence="1" id="KW-0472">Membrane</keyword>
<comment type="caution">
    <text evidence="2">The sequence shown here is derived from an EMBL/GenBank/DDBJ whole genome shotgun (WGS) entry which is preliminary data.</text>
</comment>
<keyword evidence="1" id="KW-0812">Transmembrane</keyword>
<sequence>MNNIRDIKEMIRNRKSIKSISRTPKKLKKRELSLKHHLSNSIDSITILLLLYQTVIIIIIIIKQLIS</sequence>
<dbReference type="AlphaFoldDB" id="A0A397J8W9"/>
<feature type="transmembrane region" description="Helical" evidence="1">
    <location>
        <begin position="45"/>
        <end position="66"/>
    </location>
</feature>
<evidence type="ECO:0000313" key="3">
    <source>
        <dbReference type="Proteomes" id="UP000266861"/>
    </source>
</evidence>
<protein>
    <submittedName>
        <fullName evidence="2">Uncharacterized protein</fullName>
    </submittedName>
</protein>
<evidence type="ECO:0000313" key="2">
    <source>
        <dbReference type="EMBL" id="RHZ81624.1"/>
    </source>
</evidence>